<dbReference type="InterPro" id="IPR018376">
    <property type="entry name" value="Enoyl-CoA_hyd/isom_CS"/>
</dbReference>
<dbReference type="InterPro" id="IPR029045">
    <property type="entry name" value="ClpP/crotonase-like_dom_sf"/>
</dbReference>
<dbReference type="SUPFAM" id="SSF52096">
    <property type="entry name" value="ClpP/crotonase"/>
    <property type="match status" value="1"/>
</dbReference>
<dbReference type="KEGG" id="lfc:LFE_2308"/>
<dbReference type="GO" id="GO:0006635">
    <property type="term" value="P:fatty acid beta-oxidation"/>
    <property type="evidence" value="ECO:0007669"/>
    <property type="project" value="TreeGrafter"/>
</dbReference>
<sequence length="288" mass="32329">MENLETREALTAQVVPCPSYSQLAITHDAAYRTDWCFMKGDPRPCFTPTMLKELQHYANHLAVQADREVHYMVQASSVPGIFNYGGDLNLFRQLIAEKDREALLSYARSCINAIYGGVIHFTRDITAIALVEGDALGGGFECALACDVIIAEKNARMGLPEILFNLFPGMGAYSFLSRRIGPSKAQRLIESGIIHTAQELYDMGVVDHLAEEGQGKSAVYNYIRKENKFRNGMMAIREVKKYVDPVSYEELIHITEIWVDAALRLTDRDLRMMERLVARQTAKPMGNG</sequence>
<dbReference type="Pfam" id="PF00378">
    <property type="entry name" value="ECH_1"/>
    <property type="match status" value="1"/>
</dbReference>
<reference evidence="4" key="2">
    <citation type="submission" date="2012-03" db="EMBL/GenBank/DDBJ databases">
        <title>The complete genome sequence of the pioneer microbe on fresh volcanic deposit, Leptospirillum ferrooxidans strain C2-3.</title>
        <authorList>
            <person name="Fujimura R."/>
            <person name="Sato Y."/>
            <person name="Nishizawa T."/>
            <person name="Nanba K."/>
            <person name="Oshima K."/>
            <person name="Hattori M."/>
            <person name="Kamijo T."/>
            <person name="Ohta H."/>
        </authorList>
    </citation>
    <scope>NUCLEOTIDE SEQUENCE [LARGE SCALE GENOMIC DNA]</scope>
    <source>
        <strain evidence="4">C2-3</strain>
    </source>
</reference>
<dbReference type="OrthoDB" id="9802362at2"/>
<reference evidence="3 4" key="1">
    <citation type="journal article" date="2012" name="J. Bacteriol.">
        <title>Complete Genome Sequence of Leptospirillum ferrooxidans Strain C2-3, Isolated from a Fresh Volcanic Ash Deposit on the Island of Miyake, Japan.</title>
        <authorList>
            <person name="Fujimura R."/>
            <person name="Sato Y."/>
            <person name="Nishizawa T."/>
            <person name="Oshima K."/>
            <person name="Kim S.-W."/>
            <person name="Hattori M."/>
            <person name="Kamijo T."/>
            <person name="Ohta H."/>
        </authorList>
    </citation>
    <scope>NUCLEOTIDE SEQUENCE [LARGE SCALE GENOMIC DNA]</scope>
    <source>
        <strain evidence="3 4">C2-3</strain>
    </source>
</reference>
<dbReference type="HOGENOM" id="CLU_955203_0_0_0"/>
<keyword evidence="3" id="KW-0413">Isomerase</keyword>
<comment type="similarity">
    <text evidence="1 2">Belongs to the enoyl-CoA hydratase/isomerase family.</text>
</comment>
<evidence type="ECO:0000256" key="1">
    <source>
        <dbReference type="ARBA" id="ARBA00005254"/>
    </source>
</evidence>
<organism evidence="3 4">
    <name type="scientific">Leptospirillum ferrooxidans (strain C2-3)</name>
    <dbReference type="NCBI Taxonomy" id="1162668"/>
    <lineage>
        <taxon>Bacteria</taxon>
        <taxon>Pseudomonadati</taxon>
        <taxon>Nitrospirota</taxon>
        <taxon>Nitrospiria</taxon>
        <taxon>Nitrospirales</taxon>
        <taxon>Nitrospiraceae</taxon>
        <taxon>Leptospirillum</taxon>
    </lineage>
</organism>
<keyword evidence="4" id="KW-1185">Reference proteome</keyword>
<dbReference type="PANTHER" id="PTHR11941:SF54">
    <property type="entry name" value="ENOYL-COA HYDRATASE, MITOCHONDRIAL"/>
    <property type="match status" value="1"/>
</dbReference>
<dbReference type="Gene3D" id="3.90.226.10">
    <property type="entry name" value="2-enoyl-CoA Hydratase, Chain A, domain 1"/>
    <property type="match status" value="1"/>
</dbReference>
<gene>
    <name evidence="3" type="ordered locus">LFE_2308</name>
</gene>
<dbReference type="PANTHER" id="PTHR11941">
    <property type="entry name" value="ENOYL-COA HYDRATASE-RELATED"/>
    <property type="match status" value="1"/>
</dbReference>
<dbReference type="STRING" id="1162668.LFE_2308"/>
<dbReference type="Proteomes" id="UP000007382">
    <property type="component" value="Chromosome"/>
</dbReference>
<dbReference type="NCBIfam" id="NF006452">
    <property type="entry name" value="PRK08788.1"/>
    <property type="match status" value="1"/>
</dbReference>
<evidence type="ECO:0000313" key="3">
    <source>
        <dbReference type="EMBL" id="BAM07980.1"/>
    </source>
</evidence>
<dbReference type="GO" id="GO:0016853">
    <property type="term" value="F:isomerase activity"/>
    <property type="evidence" value="ECO:0007669"/>
    <property type="project" value="UniProtKB-KW"/>
</dbReference>
<proteinExistence type="inferred from homology"/>
<dbReference type="EMBL" id="AP012342">
    <property type="protein sequence ID" value="BAM07980.1"/>
    <property type="molecule type" value="Genomic_DNA"/>
</dbReference>
<accession>I0IRT1</accession>
<dbReference type="AlphaFoldDB" id="I0IRT1"/>
<dbReference type="PROSITE" id="PS00166">
    <property type="entry name" value="ENOYL_COA_HYDRATASE"/>
    <property type="match status" value="1"/>
</dbReference>
<dbReference type="CDD" id="cd06558">
    <property type="entry name" value="crotonase-like"/>
    <property type="match status" value="1"/>
</dbReference>
<dbReference type="PATRIC" id="fig|1162668.3.peg.2739"/>
<dbReference type="RefSeq" id="WP_014450463.1">
    <property type="nucleotide sequence ID" value="NC_017094.1"/>
</dbReference>
<dbReference type="InterPro" id="IPR001753">
    <property type="entry name" value="Enoyl-CoA_hydra/iso"/>
</dbReference>
<dbReference type="Gene3D" id="6.20.390.30">
    <property type="match status" value="1"/>
</dbReference>
<evidence type="ECO:0000313" key="4">
    <source>
        <dbReference type="Proteomes" id="UP000007382"/>
    </source>
</evidence>
<evidence type="ECO:0000256" key="2">
    <source>
        <dbReference type="RuleBase" id="RU003707"/>
    </source>
</evidence>
<dbReference type="eggNOG" id="COG1024">
    <property type="taxonomic scope" value="Bacteria"/>
</dbReference>
<name>I0IRT1_LEPFC</name>
<protein>
    <submittedName>
        <fullName evidence="3">Enoyl-CoA hydratase/isomerase</fullName>
    </submittedName>
</protein>